<name>A0A160VGV7_9ZZZZ</name>
<dbReference type="InterPro" id="IPR011047">
    <property type="entry name" value="Quinoprotein_ADH-like_sf"/>
</dbReference>
<organism evidence="1">
    <name type="scientific">hydrothermal vent metagenome</name>
    <dbReference type="NCBI Taxonomy" id="652676"/>
    <lineage>
        <taxon>unclassified sequences</taxon>
        <taxon>metagenomes</taxon>
        <taxon>ecological metagenomes</taxon>
    </lineage>
</organism>
<protein>
    <submittedName>
        <fullName evidence="1">Uncharacterized protein</fullName>
    </submittedName>
</protein>
<sequence>MTVINIRMKHYLNLLILSTIFSCIEPNSENLWKLNEVVHIETEGYCRDVYISGDSVFVAAGQGGVQLWDIGTITAPKLLWKKSLAELGVNKEITQVTYTSSIKQLFALESNERPLHIDLSRGDTASVQGQFSSEKTKEFRVLTNDANSFTVYAADNDDGLKLSTFEYDTGFDLWFNTAGDEIASFGNPNGIDIYENEIVLTLDQLGIEAFHNENGIITSSYQIDLEGNARAVTMINGDEFYVACEDAGAFKLETGFSAQSEGKIQFANDLFVTHIAVNNNQLALSCASNGLALYEPDGNTTISARGIHDIGYVYHAEFSGGYLFAATREGLQIFEIDE</sequence>
<reference evidence="1" key="1">
    <citation type="submission" date="2015-10" db="EMBL/GenBank/DDBJ databases">
        <authorList>
            <person name="Gilbert D.G."/>
        </authorList>
    </citation>
    <scope>NUCLEOTIDE SEQUENCE</scope>
</reference>
<dbReference type="SUPFAM" id="SSF50998">
    <property type="entry name" value="Quinoprotein alcohol dehydrogenase-like"/>
    <property type="match status" value="1"/>
</dbReference>
<dbReference type="PROSITE" id="PS51257">
    <property type="entry name" value="PROKAR_LIPOPROTEIN"/>
    <property type="match status" value="1"/>
</dbReference>
<gene>
    <name evidence="1" type="ORF">MGWOODY_Mmi2234</name>
</gene>
<accession>A0A160VGV7</accession>
<dbReference type="Gene3D" id="2.130.10.10">
    <property type="entry name" value="YVTN repeat-like/Quinoprotein amine dehydrogenase"/>
    <property type="match status" value="1"/>
</dbReference>
<dbReference type="AlphaFoldDB" id="A0A160VGV7"/>
<dbReference type="InterPro" id="IPR015943">
    <property type="entry name" value="WD40/YVTN_repeat-like_dom_sf"/>
</dbReference>
<proteinExistence type="predicted"/>
<dbReference type="EMBL" id="FAXC01000210">
    <property type="protein sequence ID" value="CUV09279.1"/>
    <property type="molecule type" value="Genomic_DNA"/>
</dbReference>
<evidence type="ECO:0000313" key="1">
    <source>
        <dbReference type="EMBL" id="CUV09279.1"/>
    </source>
</evidence>